<dbReference type="InterPro" id="IPR022764">
    <property type="entry name" value="Peptidase_S54_rhomboid_dom"/>
</dbReference>
<name>A0AB33L1M6_9FLAO</name>
<dbReference type="AlphaFoldDB" id="A0AB33L1M6"/>
<evidence type="ECO:0000259" key="6">
    <source>
        <dbReference type="Pfam" id="PF01694"/>
    </source>
</evidence>
<evidence type="ECO:0000256" key="4">
    <source>
        <dbReference type="ARBA" id="ARBA00023136"/>
    </source>
</evidence>
<keyword evidence="2 5" id="KW-0812">Transmembrane</keyword>
<comment type="subcellular location">
    <subcellularLocation>
        <location evidence="1">Membrane</location>
        <topology evidence="1">Multi-pass membrane protein</topology>
    </subcellularLocation>
</comment>
<feature type="domain" description="Peptidase S54 rhomboid" evidence="6">
    <location>
        <begin position="2"/>
        <end position="91"/>
    </location>
</feature>
<keyword evidence="4 5" id="KW-0472">Membrane</keyword>
<evidence type="ECO:0000256" key="1">
    <source>
        <dbReference type="ARBA" id="ARBA00004141"/>
    </source>
</evidence>
<gene>
    <name evidence="7" type="ORF">Pbs1_11700</name>
</gene>
<organism evidence="7">
    <name type="scientific">Tenacibaculum sp. Pbs-1</name>
    <dbReference type="NCBI Taxonomy" id="3238748"/>
    <lineage>
        <taxon>Bacteria</taxon>
        <taxon>Pseudomonadati</taxon>
        <taxon>Bacteroidota</taxon>
        <taxon>Flavobacteriia</taxon>
        <taxon>Flavobacteriales</taxon>
        <taxon>Flavobacteriaceae</taxon>
        <taxon>Tenacibaculum</taxon>
    </lineage>
</organism>
<dbReference type="SUPFAM" id="SSF144091">
    <property type="entry name" value="Rhomboid-like"/>
    <property type="match status" value="1"/>
</dbReference>
<protein>
    <recommendedName>
        <fullName evidence="6">Peptidase S54 rhomboid domain-containing protein</fullName>
    </recommendedName>
</protein>
<reference evidence="7" key="1">
    <citation type="submission" date="2024-08" db="EMBL/GenBank/DDBJ databases">
        <title>Whole genome sequence of Tenacibaculum sp. strain pbs-1 associated with black-spot shell disease in Akoya pearl oysters.</title>
        <authorList>
            <person name="Sakatoku A."/>
            <person name="Suzuki T."/>
            <person name="Hatano K."/>
            <person name="Seki M."/>
            <person name="Tanaka D."/>
            <person name="Nakamura S."/>
            <person name="Suzuki N."/>
            <person name="Isshiki T."/>
        </authorList>
    </citation>
    <scope>NUCLEOTIDE SEQUENCE</scope>
    <source>
        <strain evidence="7">Pbs-1</strain>
    </source>
</reference>
<sequence length="143" mass="16553">MLFGGIIAGLLTWLIARESYHIGASGIVYLLFSFVLFSGIIKRNYRLVAVSFITIFLYGSMVWYVLPIKEGMSWEGHLSGLITGIVLALLYKNKGIIKERFEFSKTEFDDMFDENGNYIPPIVEEAELELKEIKYRYIYKEEE</sequence>
<feature type="transmembrane region" description="Helical" evidence="5">
    <location>
        <begin position="72"/>
        <end position="91"/>
    </location>
</feature>
<evidence type="ECO:0000256" key="5">
    <source>
        <dbReference type="SAM" id="Phobius"/>
    </source>
</evidence>
<dbReference type="Gene3D" id="1.20.1540.10">
    <property type="entry name" value="Rhomboid-like"/>
    <property type="match status" value="1"/>
</dbReference>
<accession>A0AB33L1M6</accession>
<evidence type="ECO:0000313" key="7">
    <source>
        <dbReference type="EMBL" id="BFP67827.1"/>
    </source>
</evidence>
<dbReference type="GO" id="GO:0004252">
    <property type="term" value="F:serine-type endopeptidase activity"/>
    <property type="evidence" value="ECO:0007669"/>
    <property type="project" value="InterPro"/>
</dbReference>
<evidence type="ECO:0000256" key="2">
    <source>
        <dbReference type="ARBA" id="ARBA00022692"/>
    </source>
</evidence>
<feature type="transmembrane region" description="Helical" evidence="5">
    <location>
        <begin position="20"/>
        <end position="40"/>
    </location>
</feature>
<feature type="transmembrane region" description="Helical" evidence="5">
    <location>
        <begin position="47"/>
        <end position="66"/>
    </location>
</feature>
<dbReference type="Pfam" id="PF01694">
    <property type="entry name" value="Rhomboid"/>
    <property type="match status" value="1"/>
</dbReference>
<evidence type="ECO:0000256" key="3">
    <source>
        <dbReference type="ARBA" id="ARBA00022989"/>
    </source>
</evidence>
<dbReference type="EMBL" id="AP035888">
    <property type="protein sequence ID" value="BFP67827.1"/>
    <property type="molecule type" value="Genomic_DNA"/>
</dbReference>
<dbReference type="InterPro" id="IPR035952">
    <property type="entry name" value="Rhomboid-like_sf"/>
</dbReference>
<keyword evidence="3 5" id="KW-1133">Transmembrane helix</keyword>
<dbReference type="GO" id="GO:0016020">
    <property type="term" value="C:membrane"/>
    <property type="evidence" value="ECO:0007669"/>
    <property type="project" value="UniProtKB-SubCell"/>
</dbReference>
<proteinExistence type="predicted"/>